<dbReference type="EMBL" id="JADQDC010000007">
    <property type="protein sequence ID" value="MBF9151652.1"/>
    <property type="molecule type" value="Genomic_DNA"/>
</dbReference>
<sequence length="268" mass="29005">MNDPINTLLQAAGYVILQPTEEYRARDHTDLVFNALRKIGVHEDRLPEFADKVATAGFASGPRDIAKEHRISAEDIEGAIDDVEAGLRLLNKGLHAIGYARSTATPSSADRIENLALIQAALIGAIADAVSTGIGAGNSLDEQIADSVPRYSPDGFRDQWRGVFAQAAARVQKIGEAFPRTSYHAQKKDRSGWLGRLIPELGRIFEDATGKSPTVSNPSEKATKGWRSPFARFVEDLWGYLDPTDGPCPGDDRIMGALTPPAEPIKTT</sequence>
<evidence type="ECO:0000313" key="2">
    <source>
        <dbReference type="EMBL" id="MBF9151652.1"/>
    </source>
</evidence>
<reference evidence="2 3" key="1">
    <citation type="submission" date="2020-11" db="EMBL/GenBank/DDBJ databases">
        <title>The genome sequence of Novosphingobium sp. 1Y9A.</title>
        <authorList>
            <person name="Liu Y."/>
        </authorList>
    </citation>
    <scope>NUCLEOTIDE SEQUENCE [LARGE SCALE GENOMIC DNA]</scope>
    <source>
        <strain evidence="2 3">1Y9A</strain>
    </source>
</reference>
<evidence type="ECO:0000313" key="3">
    <source>
        <dbReference type="Proteomes" id="UP000600799"/>
    </source>
</evidence>
<dbReference type="RefSeq" id="WP_196275974.1">
    <property type="nucleotide sequence ID" value="NZ_JADQDC010000007.1"/>
</dbReference>
<feature type="region of interest" description="Disordered" evidence="1">
    <location>
        <begin position="249"/>
        <end position="268"/>
    </location>
</feature>
<comment type="caution">
    <text evidence="2">The sequence shown here is derived from an EMBL/GenBank/DDBJ whole genome shotgun (WGS) entry which is preliminary data.</text>
</comment>
<keyword evidence="3" id="KW-1185">Reference proteome</keyword>
<organism evidence="2 3">
    <name type="scientific">Novosphingobium jiangmenense</name>
    <dbReference type="NCBI Taxonomy" id="2791981"/>
    <lineage>
        <taxon>Bacteria</taxon>
        <taxon>Pseudomonadati</taxon>
        <taxon>Pseudomonadota</taxon>
        <taxon>Alphaproteobacteria</taxon>
        <taxon>Sphingomonadales</taxon>
        <taxon>Sphingomonadaceae</taxon>
        <taxon>Novosphingobium</taxon>
    </lineage>
</organism>
<proteinExistence type="predicted"/>
<name>A0ABS0HHB6_9SPHN</name>
<protein>
    <submittedName>
        <fullName evidence="2">Uncharacterized protein</fullName>
    </submittedName>
</protein>
<evidence type="ECO:0000256" key="1">
    <source>
        <dbReference type="SAM" id="MobiDB-lite"/>
    </source>
</evidence>
<gene>
    <name evidence="2" type="ORF">I2488_11615</name>
</gene>
<dbReference type="Proteomes" id="UP000600799">
    <property type="component" value="Unassembled WGS sequence"/>
</dbReference>
<accession>A0ABS0HHB6</accession>